<dbReference type="AlphaFoldDB" id="W4M5H7"/>
<dbReference type="Pfam" id="PF22014">
    <property type="entry name" value="DUF6932"/>
    <property type="match status" value="1"/>
</dbReference>
<dbReference type="InterPro" id="IPR053860">
    <property type="entry name" value="DUF6932"/>
</dbReference>
<evidence type="ECO:0000313" key="2">
    <source>
        <dbReference type="Proteomes" id="UP000019140"/>
    </source>
</evidence>
<protein>
    <recommendedName>
        <fullName evidence="3">Polymerase nucleotidyl transferase domain-containing protein</fullName>
    </recommendedName>
</protein>
<dbReference type="HOGENOM" id="CLU_136656_0_0_7"/>
<organism evidence="1 2">
    <name type="scientific">Candidatus Entotheonella gemina</name>
    <dbReference type="NCBI Taxonomy" id="1429439"/>
    <lineage>
        <taxon>Bacteria</taxon>
        <taxon>Pseudomonadati</taxon>
        <taxon>Nitrospinota/Tectimicrobiota group</taxon>
        <taxon>Candidatus Tectimicrobiota</taxon>
        <taxon>Candidatus Entotheonellia</taxon>
        <taxon>Candidatus Entotheonellales</taxon>
        <taxon>Candidatus Entotheonellaceae</taxon>
        <taxon>Candidatus Entotheonella</taxon>
    </lineage>
</organism>
<reference evidence="1 2" key="1">
    <citation type="journal article" date="2014" name="Nature">
        <title>An environmental bacterial taxon with a large and distinct metabolic repertoire.</title>
        <authorList>
            <person name="Wilson M.C."/>
            <person name="Mori T."/>
            <person name="Ruckert C."/>
            <person name="Uria A.R."/>
            <person name="Helf M.J."/>
            <person name="Takada K."/>
            <person name="Gernert C."/>
            <person name="Steffens U.A."/>
            <person name="Heycke N."/>
            <person name="Schmitt S."/>
            <person name="Rinke C."/>
            <person name="Helfrich E.J."/>
            <person name="Brachmann A.O."/>
            <person name="Gurgui C."/>
            <person name="Wakimoto T."/>
            <person name="Kracht M."/>
            <person name="Crusemann M."/>
            <person name="Hentschel U."/>
            <person name="Abe I."/>
            <person name="Matsunaga S."/>
            <person name="Kalinowski J."/>
            <person name="Takeyama H."/>
            <person name="Piel J."/>
        </authorList>
    </citation>
    <scope>NUCLEOTIDE SEQUENCE [LARGE SCALE GENOMIC DNA]</scope>
    <source>
        <strain evidence="2">TSY2</strain>
    </source>
</reference>
<keyword evidence="2" id="KW-1185">Reference proteome</keyword>
<gene>
    <name evidence="1" type="ORF">ETSY2_24410</name>
</gene>
<accession>W4M5H7</accession>
<name>W4M5H7_9BACT</name>
<sequence>MSTAQPHDLLEPKAEWMSLPETLASGFLPPGVHVAKLDAIIEHFGVATPRRVVLAGRLRELLHLAQATEYLQRAFVFGSFVTDVPFPRDLDVFLLMQAGFDRVFQSLPPDQRKVFEHEQAQLVFEADIFWATEAIGADELTAWLSVYQLSRELVPRGIVEVERDD</sequence>
<evidence type="ECO:0008006" key="3">
    <source>
        <dbReference type="Google" id="ProtNLM"/>
    </source>
</evidence>
<dbReference type="EMBL" id="AZHX01001017">
    <property type="protein sequence ID" value="ETX05196.1"/>
    <property type="molecule type" value="Genomic_DNA"/>
</dbReference>
<proteinExistence type="predicted"/>
<evidence type="ECO:0000313" key="1">
    <source>
        <dbReference type="EMBL" id="ETX05196.1"/>
    </source>
</evidence>
<comment type="caution">
    <text evidence="1">The sequence shown here is derived from an EMBL/GenBank/DDBJ whole genome shotgun (WGS) entry which is preliminary data.</text>
</comment>
<dbReference type="Proteomes" id="UP000019140">
    <property type="component" value="Unassembled WGS sequence"/>
</dbReference>